<feature type="domain" description="Tyr recombinase" evidence="4">
    <location>
        <begin position="198"/>
        <end position="405"/>
    </location>
</feature>
<dbReference type="PANTHER" id="PTHR30349:SF36">
    <property type="entry name" value="PROPHAGE INTEGRASE INTR-RELATED"/>
    <property type="match status" value="1"/>
</dbReference>
<dbReference type="Proteomes" id="UP001244490">
    <property type="component" value="Unassembled WGS sequence"/>
</dbReference>
<dbReference type="PROSITE" id="PS51898">
    <property type="entry name" value="TYR_RECOMBINASE"/>
    <property type="match status" value="1"/>
</dbReference>
<dbReference type="SUPFAM" id="SSF56349">
    <property type="entry name" value="DNA breaking-rejoining enzymes"/>
    <property type="match status" value="1"/>
</dbReference>
<dbReference type="Pfam" id="PF12167">
    <property type="entry name" value="Arm-DNA-bind_2"/>
    <property type="match status" value="1"/>
</dbReference>
<evidence type="ECO:0000259" key="4">
    <source>
        <dbReference type="PROSITE" id="PS51898"/>
    </source>
</evidence>
<dbReference type="GO" id="GO:0006310">
    <property type="term" value="P:DNA recombination"/>
    <property type="evidence" value="ECO:0007669"/>
    <property type="project" value="UniProtKB-KW"/>
</dbReference>
<dbReference type="AlphaFoldDB" id="A0AAW8APT6"/>
<organism evidence="5 6">
    <name type="scientific">Klebsiella pneumoniae</name>
    <dbReference type="NCBI Taxonomy" id="573"/>
    <lineage>
        <taxon>Bacteria</taxon>
        <taxon>Pseudomonadati</taxon>
        <taxon>Pseudomonadota</taxon>
        <taxon>Gammaproteobacteria</taxon>
        <taxon>Enterobacterales</taxon>
        <taxon>Enterobacteriaceae</taxon>
        <taxon>Klebsiella/Raoultella group</taxon>
        <taxon>Klebsiella</taxon>
        <taxon>Klebsiella pneumoniae complex</taxon>
    </lineage>
</organism>
<dbReference type="InterPro" id="IPR010998">
    <property type="entry name" value="Integrase_recombinase_N"/>
</dbReference>
<evidence type="ECO:0000313" key="6">
    <source>
        <dbReference type="Proteomes" id="UP001244490"/>
    </source>
</evidence>
<dbReference type="InterPro" id="IPR050090">
    <property type="entry name" value="Tyrosine_recombinase_XerCD"/>
</dbReference>
<dbReference type="RefSeq" id="WP_226339033.1">
    <property type="nucleotide sequence ID" value="NZ_JALKOM010000001.1"/>
</dbReference>
<dbReference type="Pfam" id="PF00589">
    <property type="entry name" value="Phage_integrase"/>
    <property type="match status" value="1"/>
</dbReference>
<name>A0AAW8APT6_KLEPN</name>
<dbReference type="PANTHER" id="PTHR30349">
    <property type="entry name" value="PHAGE INTEGRASE-RELATED"/>
    <property type="match status" value="1"/>
</dbReference>
<dbReference type="GO" id="GO:0015074">
    <property type="term" value="P:DNA integration"/>
    <property type="evidence" value="ECO:0007669"/>
    <property type="project" value="UniProtKB-KW"/>
</dbReference>
<dbReference type="CDD" id="cd01189">
    <property type="entry name" value="INT_ICEBs1_C_like"/>
    <property type="match status" value="1"/>
</dbReference>
<sequence length="416" mass="47478">MMTALPTGVEIHNGKIRIWFLFRGKRCRETLKGWTVNNANIKKAGNLRAAITGEIQMGTFEYASRFPESKSKTFGGEAQPVETFDDLCNLFLENKRLEIAESSYFNLKSMLRVLTRIIGKNTLIKDIQHHDILACRRELLYGAVIHDDSPWLNKTGRAVSTVNFRINALCLMLKFAHQSKFVSHAAYENIRPLKKEKTVPDPLLQDEYELFINAITEYHARIWRVAIFTGLRHGEICALAWEDVDLQNGKIYVSRNVTQKGTFCPPKTKAGVRTITLLKPALEALREQFELTGHLDATNIVFHHREIGKSEQQALRFVFRPKPQSKSKAGFYSRGSISYSWKRGMMLANLRSRDPYQSRHTYACWSLSAGANPSFIASQMGHENAKMVYTVYSKWIGDMDEDQVGLLDSKFAKMSL</sequence>
<evidence type="ECO:0000313" key="5">
    <source>
        <dbReference type="EMBL" id="MDP0969344.1"/>
    </source>
</evidence>
<dbReference type="InterPro" id="IPR022000">
    <property type="entry name" value="Min27-like_integrase_DNA_bind"/>
</dbReference>
<dbReference type="InterPro" id="IPR002104">
    <property type="entry name" value="Integrase_catalytic"/>
</dbReference>
<dbReference type="Gene3D" id="1.10.150.130">
    <property type="match status" value="1"/>
</dbReference>
<proteinExistence type="predicted"/>
<comment type="caution">
    <text evidence="5">The sequence shown here is derived from an EMBL/GenBank/DDBJ whole genome shotgun (WGS) entry which is preliminary data.</text>
</comment>
<dbReference type="GO" id="GO:0003677">
    <property type="term" value="F:DNA binding"/>
    <property type="evidence" value="ECO:0007669"/>
    <property type="project" value="UniProtKB-KW"/>
</dbReference>
<evidence type="ECO:0000256" key="2">
    <source>
        <dbReference type="ARBA" id="ARBA00023125"/>
    </source>
</evidence>
<dbReference type="InterPro" id="IPR013762">
    <property type="entry name" value="Integrase-like_cat_sf"/>
</dbReference>
<dbReference type="EMBL" id="JAUUIA010000019">
    <property type="protein sequence ID" value="MDP0969344.1"/>
    <property type="molecule type" value="Genomic_DNA"/>
</dbReference>
<dbReference type="Gene3D" id="1.10.443.10">
    <property type="entry name" value="Intergrase catalytic core"/>
    <property type="match status" value="1"/>
</dbReference>
<evidence type="ECO:0000256" key="3">
    <source>
        <dbReference type="ARBA" id="ARBA00023172"/>
    </source>
</evidence>
<keyword evidence="3" id="KW-0233">DNA recombination</keyword>
<dbReference type="InterPro" id="IPR011010">
    <property type="entry name" value="DNA_brk_join_enz"/>
</dbReference>
<accession>A0AAW8APT6</accession>
<protein>
    <submittedName>
        <fullName evidence="5">Site-specific integrase</fullName>
    </submittedName>
</protein>
<evidence type="ECO:0000256" key="1">
    <source>
        <dbReference type="ARBA" id="ARBA00022908"/>
    </source>
</evidence>
<keyword evidence="1" id="KW-0229">DNA integration</keyword>
<keyword evidence="2" id="KW-0238">DNA-binding</keyword>
<reference evidence="5" key="1">
    <citation type="submission" date="2023-07" db="EMBL/GenBank/DDBJ databases">
        <authorList>
            <person name="Peng Z."/>
        </authorList>
    </citation>
    <scope>NUCLEOTIDE SEQUENCE</scope>
    <source>
        <strain evidence="5">KP219</strain>
    </source>
</reference>
<gene>
    <name evidence="5" type="ORF">Q6294_20210</name>
</gene>